<dbReference type="EMBL" id="PFBI01000001">
    <property type="protein sequence ID" value="PIR84895.1"/>
    <property type="molecule type" value="Genomic_DNA"/>
</dbReference>
<dbReference type="InterPro" id="IPR033134">
    <property type="entry name" value="Asp/Glu_racemase_AS_2"/>
</dbReference>
<dbReference type="AlphaFoldDB" id="A0A2H0UGG5"/>
<dbReference type="PANTHER" id="PTHR21198:SF3">
    <property type="entry name" value="GLUTAMATE RACEMASE"/>
    <property type="match status" value="1"/>
</dbReference>
<dbReference type="GO" id="GO:0047661">
    <property type="term" value="F:amino-acid racemase activity"/>
    <property type="evidence" value="ECO:0007669"/>
    <property type="project" value="InterPro"/>
</dbReference>
<dbReference type="Proteomes" id="UP000229344">
    <property type="component" value="Unassembled WGS sequence"/>
</dbReference>
<dbReference type="InterPro" id="IPR015942">
    <property type="entry name" value="Asp/Glu/hydantoin_racemase"/>
</dbReference>
<dbReference type="Gene3D" id="3.40.50.1860">
    <property type="match status" value="2"/>
</dbReference>
<evidence type="ECO:0000256" key="1">
    <source>
        <dbReference type="ARBA" id="ARBA00023235"/>
    </source>
</evidence>
<dbReference type="Pfam" id="PF01177">
    <property type="entry name" value="Asp_Glu_race"/>
    <property type="match status" value="1"/>
</dbReference>
<dbReference type="PROSITE" id="PS00924">
    <property type="entry name" value="ASP_GLU_RACEMASE_2"/>
    <property type="match status" value="1"/>
</dbReference>
<evidence type="ECO:0000313" key="2">
    <source>
        <dbReference type="EMBL" id="PIR84895.1"/>
    </source>
</evidence>
<proteinExistence type="predicted"/>
<accession>A0A2H0UGG5</accession>
<reference evidence="3" key="1">
    <citation type="submission" date="2017-09" db="EMBL/GenBank/DDBJ databases">
        <title>Depth-based differentiation of microbial function through sediment-hosted aquifers and enrichment of novel symbionts in the deep terrestrial subsurface.</title>
        <authorList>
            <person name="Probst A.J."/>
            <person name="Ladd B."/>
            <person name="Jarett J.K."/>
            <person name="Geller-Mcgrath D.E."/>
            <person name="Sieber C.M.K."/>
            <person name="Emerson J.B."/>
            <person name="Anantharaman K."/>
            <person name="Thomas B.C."/>
            <person name="Malmstrom R."/>
            <person name="Stieglmeier M."/>
            <person name="Klingl A."/>
            <person name="Woyke T."/>
            <person name="Ryan C.M."/>
            <person name="Banfield J.F."/>
        </authorList>
    </citation>
    <scope>NUCLEOTIDE SEQUENCE [LARGE SCALE GENOMIC DNA]</scope>
</reference>
<evidence type="ECO:0000313" key="3">
    <source>
        <dbReference type="Proteomes" id="UP000229344"/>
    </source>
</evidence>
<gene>
    <name evidence="2" type="ORF">COU16_00030</name>
</gene>
<name>A0A2H0UGG5_9BACT</name>
<sequence length="251" mass="27828">MIGIFDSGMGGLTVMRAIRDVLPDSDIIYFGDIKHAPYGSRSRSELSVLTAQAVKRLQMNGATKIVSACNSLSASLAVSVFDVFSLEPGHIIEMVGPTVSYLKDVDAHVMLVATPATIDSELYQQAFQMLGKDVQYTGISDLAGAIEFGASRQKIKEIIEYSFEGKERNFDLLVLACTHYPLVTDIFQEVFGKEIRIFDPAFAVAERAKKLFWPQEVGNGTTKFLISEDSEFFRERVAEMFPESPFTIEVV</sequence>
<protein>
    <submittedName>
        <fullName evidence="2">Uncharacterized protein</fullName>
    </submittedName>
</protein>
<organism evidence="2 3">
    <name type="scientific">Candidatus Kaiserbacteria bacterium CG10_big_fil_rev_8_21_14_0_10_47_16</name>
    <dbReference type="NCBI Taxonomy" id="1974608"/>
    <lineage>
        <taxon>Bacteria</taxon>
        <taxon>Candidatus Kaiseribacteriota</taxon>
    </lineage>
</organism>
<dbReference type="SUPFAM" id="SSF53681">
    <property type="entry name" value="Aspartate/glutamate racemase"/>
    <property type="match status" value="2"/>
</dbReference>
<comment type="caution">
    <text evidence="2">The sequence shown here is derived from an EMBL/GenBank/DDBJ whole genome shotgun (WGS) entry which is preliminary data.</text>
</comment>
<dbReference type="PANTHER" id="PTHR21198">
    <property type="entry name" value="GLUTAMATE RACEMASE"/>
    <property type="match status" value="1"/>
</dbReference>
<keyword evidence="1" id="KW-0413">Isomerase</keyword>
<dbReference type="InterPro" id="IPR001920">
    <property type="entry name" value="Asp/Glu_race"/>
</dbReference>